<dbReference type="AlphaFoldDB" id="A0A165Y3D7"/>
<gene>
    <name evidence="2" type="ORF">FIBSPDRAFT_760330</name>
</gene>
<dbReference type="STRING" id="436010.A0A165Y3D7"/>
<dbReference type="Proteomes" id="UP000076532">
    <property type="component" value="Unassembled WGS sequence"/>
</dbReference>
<organism evidence="2 3">
    <name type="scientific">Athelia psychrophila</name>
    <dbReference type="NCBI Taxonomy" id="1759441"/>
    <lineage>
        <taxon>Eukaryota</taxon>
        <taxon>Fungi</taxon>
        <taxon>Dikarya</taxon>
        <taxon>Basidiomycota</taxon>
        <taxon>Agaricomycotina</taxon>
        <taxon>Agaricomycetes</taxon>
        <taxon>Agaricomycetidae</taxon>
        <taxon>Atheliales</taxon>
        <taxon>Atheliaceae</taxon>
        <taxon>Athelia</taxon>
    </lineage>
</organism>
<name>A0A165Y3D7_9AGAM</name>
<keyword evidence="3" id="KW-1185">Reference proteome</keyword>
<feature type="region of interest" description="Disordered" evidence="1">
    <location>
        <begin position="1"/>
        <end position="35"/>
    </location>
</feature>
<feature type="region of interest" description="Disordered" evidence="1">
    <location>
        <begin position="67"/>
        <end position="88"/>
    </location>
</feature>
<feature type="compositionally biased region" description="Basic and acidic residues" evidence="1">
    <location>
        <begin position="26"/>
        <end position="35"/>
    </location>
</feature>
<feature type="compositionally biased region" description="Low complexity" evidence="1">
    <location>
        <begin position="67"/>
        <end position="83"/>
    </location>
</feature>
<accession>A0A165Y3D7</accession>
<sequence length="271" mass="29790">MEGQLGVNHRVDGDFEPADPIPPPENRQRKTADISDREWEIRTGRAIFILRQTLPNFFDLGLVSSPSHDSLSPSNSKKASSSLTPVGEPESIYSPKIRLVYTPPVKLPSPFPTTLQVEGMPLYMASSVFIRHTLNTLYSDLHVELLRISLQNTPTPNHESGSSVVEERKERGELKRDKCLFVGLCVRGTSRVSGAIGEWQVNSTYTFSPTTGAINKHIVNSIYPAPHLSVYDALRSSFGRVFGLAAPVPGEVTRLERVRVGEGSKGNPDGV</sequence>
<reference evidence="2 3" key="1">
    <citation type="journal article" date="2016" name="Mol. Biol. Evol.">
        <title>Comparative Genomics of Early-Diverging Mushroom-Forming Fungi Provides Insights into the Origins of Lignocellulose Decay Capabilities.</title>
        <authorList>
            <person name="Nagy L.G."/>
            <person name="Riley R."/>
            <person name="Tritt A."/>
            <person name="Adam C."/>
            <person name="Daum C."/>
            <person name="Floudas D."/>
            <person name="Sun H."/>
            <person name="Yadav J.S."/>
            <person name="Pangilinan J."/>
            <person name="Larsson K.H."/>
            <person name="Matsuura K."/>
            <person name="Barry K."/>
            <person name="Labutti K."/>
            <person name="Kuo R."/>
            <person name="Ohm R.A."/>
            <person name="Bhattacharya S.S."/>
            <person name="Shirouzu T."/>
            <person name="Yoshinaga Y."/>
            <person name="Martin F.M."/>
            <person name="Grigoriev I.V."/>
            <person name="Hibbett D.S."/>
        </authorList>
    </citation>
    <scope>NUCLEOTIDE SEQUENCE [LARGE SCALE GENOMIC DNA]</scope>
    <source>
        <strain evidence="2 3">CBS 109695</strain>
    </source>
</reference>
<dbReference type="OrthoDB" id="1099063at2759"/>
<evidence type="ECO:0000313" key="2">
    <source>
        <dbReference type="EMBL" id="KZP09161.1"/>
    </source>
</evidence>
<protein>
    <submittedName>
        <fullName evidence="2">Uncharacterized protein</fullName>
    </submittedName>
</protein>
<evidence type="ECO:0000256" key="1">
    <source>
        <dbReference type="SAM" id="MobiDB-lite"/>
    </source>
</evidence>
<dbReference type="EMBL" id="KV417706">
    <property type="protein sequence ID" value="KZP09161.1"/>
    <property type="molecule type" value="Genomic_DNA"/>
</dbReference>
<evidence type="ECO:0000313" key="3">
    <source>
        <dbReference type="Proteomes" id="UP000076532"/>
    </source>
</evidence>
<proteinExistence type="predicted"/>